<name>A0A7G1KSK8_9NOCA</name>
<evidence type="ECO:0000313" key="3">
    <source>
        <dbReference type="Proteomes" id="UP000516173"/>
    </source>
</evidence>
<gene>
    <name evidence="2" type="ORF">NWFMUON74_39560</name>
</gene>
<dbReference type="RefSeq" id="WP_187683305.1">
    <property type="nucleotide sequence ID" value="NZ_JARWPE010000179.1"/>
</dbReference>
<sequence>MLLVVGDPWPDWFRGLRHSAFHLEVRDSYVEASESSRLQAFLAGDPAPDEPPVPWHGLMRETTARGVSVSRVRIVTVPHSDYHRWLLSITGLNIESGEEIRYLPRDEAGPVPPDDWWLFDDEKVAYNLVDAAGKPAGVAVTTDPQLAEYCRSVRDRLWQIATPYAEYISS</sequence>
<protein>
    <recommendedName>
        <fullName evidence="1">DUF6879 domain-containing protein</fullName>
    </recommendedName>
</protein>
<dbReference type="InterPro" id="IPR049244">
    <property type="entry name" value="DUF6879"/>
</dbReference>
<dbReference type="EMBL" id="AP023396">
    <property type="protein sequence ID" value="BCK56184.1"/>
    <property type="molecule type" value="Genomic_DNA"/>
</dbReference>
<proteinExistence type="predicted"/>
<dbReference type="Proteomes" id="UP000516173">
    <property type="component" value="Chromosome"/>
</dbReference>
<keyword evidence="3" id="KW-1185">Reference proteome</keyword>
<accession>A0A7G1KSK8</accession>
<reference evidence="2 3" key="1">
    <citation type="submission" date="2020-08" db="EMBL/GenBank/DDBJ databases">
        <title>Genome Sequencing of Nocardia wallacei strain FMUON74 and assembly.</title>
        <authorList>
            <person name="Toyokawa M."/>
            <person name="Uesaka K."/>
        </authorList>
    </citation>
    <scope>NUCLEOTIDE SEQUENCE [LARGE SCALE GENOMIC DNA]</scope>
    <source>
        <strain evidence="2 3">FMUON74</strain>
    </source>
</reference>
<evidence type="ECO:0000259" key="1">
    <source>
        <dbReference type="Pfam" id="PF21806"/>
    </source>
</evidence>
<feature type="domain" description="DUF6879" evidence="1">
    <location>
        <begin position="9"/>
        <end position="168"/>
    </location>
</feature>
<dbReference type="Pfam" id="PF21806">
    <property type="entry name" value="DUF6879"/>
    <property type="match status" value="1"/>
</dbReference>
<organism evidence="2 3">
    <name type="scientific">Nocardia wallacei</name>
    <dbReference type="NCBI Taxonomy" id="480035"/>
    <lineage>
        <taxon>Bacteria</taxon>
        <taxon>Bacillati</taxon>
        <taxon>Actinomycetota</taxon>
        <taxon>Actinomycetes</taxon>
        <taxon>Mycobacteriales</taxon>
        <taxon>Nocardiaceae</taxon>
        <taxon>Nocardia</taxon>
    </lineage>
</organism>
<dbReference type="AlphaFoldDB" id="A0A7G1KSK8"/>
<dbReference type="KEGG" id="nwl:NWFMUON74_39560"/>
<evidence type="ECO:0000313" key="2">
    <source>
        <dbReference type="EMBL" id="BCK56184.1"/>
    </source>
</evidence>